<dbReference type="PROSITE" id="PS50294">
    <property type="entry name" value="WD_REPEATS_REGION"/>
    <property type="match status" value="2"/>
</dbReference>
<gene>
    <name evidence="5" type="ORF">PIIN_11885</name>
</gene>
<proteinExistence type="predicted"/>
<evidence type="ECO:0000313" key="6">
    <source>
        <dbReference type="Proteomes" id="UP000007148"/>
    </source>
</evidence>
<dbReference type="PANTHER" id="PTHR19848">
    <property type="entry name" value="WD40 REPEAT PROTEIN"/>
    <property type="match status" value="1"/>
</dbReference>
<keyword evidence="2" id="KW-0677">Repeat</keyword>
<dbReference type="PROSITE" id="PS50082">
    <property type="entry name" value="WD_REPEATS_2"/>
    <property type="match status" value="2"/>
</dbReference>
<dbReference type="Pfam" id="PF00400">
    <property type="entry name" value="WD40"/>
    <property type="match status" value="2"/>
</dbReference>
<evidence type="ECO:0000313" key="5">
    <source>
        <dbReference type="EMBL" id="CCA75107.1"/>
    </source>
</evidence>
<feature type="region of interest" description="Disordered" evidence="4">
    <location>
        <begin position="89"/>
        <end position="111"/>
    </location>
</feature>
<keyword evidence="6" id="KW-1185">Reference proteome</keyword>
<feature type="repeat" description="WD" evidence="3">
    <location>
        <begin position="38"/>
        <end position="79"/>
    </location>
</feature>
<evidence type="ECO:0000256" key="4">
    <source>
        <dbReference type="SAM" id="MobiDB-lite"/>
    </source>
</evidence>
<reference evidence="5 6" key="1">
    <citation type="journal article" date="2011" name="PLoS Pathog.">
        <title>Endophytic Life Strategies Decoded by Genome and Transcriptome Analyses of the Mutualistic Root Symbiont Piriformospora indica.</title>
        <authorList>
            <person name="Zuccaro A."/>
            <person name="Lahrmann U."/>
            <person name="Guldener U."/>
            <person name="Langen G."/>
            <person name="Pfiffi S."/>
            <person name="Biedenkopf D."/>
            <person name="Wong P."/>
            <person name="Samans B."/>
            <person name="Grimm C."/>
            <person name="Basiewicz M."/>
            <person name="Murat C."/>
            <person name="Martin F."/>
            <person name="Kogel K.H."/>
        </authorList>
    </citation>
    <scope>NUCLEOTIDE SEQUENCE [LARGE SCALE GENOMIC DNA]</scope>
    <source>
        <strain evidence="5 6">DSM 11827</strain>
    </source>
</reference>
<feature type="compositionally biased region" description="Polar residues" evidence="4">
    <location>
        <begin position="91"/>
        <end position="101"/>
    </location>
</feature>
<name>G4TUW4_SERID</name>
<dbReference type="Gene3D" id="2.130.10.10">
    <property type="entry name" value="YVTN repeat-like/Quinoprotein amine dehydrogenase"/>
    <property type="match status" value="1"/>
</dbReference>
<evidence type="ECO:0000256" key="1">
    <source>
        <dbReference type="ARBA" id="ARBA00022574"/>
    </source>
</evidence>
<dbReference type="HOGENOM" id="CLU_2159392_0_0_1"/>
<dbReference type="eggNOG" id="KOG0271">
    <property type="taxonomic scope" value="Eukaryota"/>
</dbReference>
<feature type="repeat" description="WD" evidence="3">
    <location>
        <begin position="81"/>
        <end position="111"/>
    </location>
</feature>
<dbReference type="InParanoid" id="G4TUW4"/>
<dbReference type="PANTHER" id="PTHR19848:SF8">
    <property type="entry name" value="F-BOX AND WD REPEAT DOMAIN CONTAINING 7"/>
    <property type="match status" value="1"/>
</dbReference>
<dbReference type="SMART" id="SM00320">
    <property type="entry name" value="WD40"/>
    <property type="match status" value="2"/>
</dbReference>
<protein>
    <submittedName>
        <fullName evidence="5">Uncharacterized protein</fullName>
    </submittedName>
</protein>
<dbReference type="Proteomes" id="UP000007148">
    <property type="component" value="Unassembled WGS sequence"/>
</dbReference>
<dbReference type="EMBL" id="CAFZ01000398">
    <property type="protein sequence ID" value="CCA75107.1"/>
    <property type="molecule type" value="Genomic_DNA"/>
</dbReference>
<dbReference type="InterPro" id="IPR015943">
    <property type="entry name" value="WD40/YVTN_repeat-like_dom_sf"/>
</dbReference>
<dbReference type="InterPro" id="IPR001680">
    <property type="entry name" value="WD40_rpt"/>
</dbReference>
<dbReference type="AlphaFoldDB" id="G4TUW4"/>
<organism evidence="5 6">
    <name type="scientific">Serendipita indica (strain DSM 11827)</name>
    <name type="common">Root endophyte fungus</name>
    <name type="synonym">Piriformospora indica</name>
    <dbReference type="NCBI Taxonomy" id="1109443"/>
    <lineage>
        <taxon>Eukaryota</taxon>
        <taxon>Fungi</taxon>
        <taxon>Dikarya</taxon>
        <taxon>Basidiomycota</taxon>
        <taxon>Agaricomycotina</taxon>
        <taxon>Agaricomycetes</taxon>
        <taxon>Sebacinales</taxon>
        <taxon>Serendipitaceae</taxon>
        <taxon>Serendipita</taxon>
    </lineage>
</organism>
<dbReference type="InterPro" id="IPR036322">
    <property type="entry name" value="WD40_repeat_dom_sf"/>
</dbReference>
<sequence>MVLNLQEKRSRNELSFFKAFSKAKVDAGDTGQPLEEPLRGHEDEVKAVAFSPDGSKFVSGSEDNTIRLWDVGTSQLLGEPLRGHEDEVTAVSFSPDGSRTVSAVGRATSRS</sequence>
<evidence type="ECO:0000256" key="2">
    <source>
        <dbReference type="ARBA" id="ARBA00022737"/>
    </source>
</evidence>
<dbReference type="SUPFAM" id="SSF50978">
    <property type="entry name" value="WD40 repeat-like"/>
    <property type="match status" value="1"/>
</dbReference>
<evidence type="ECO:0000256" key="3">
    <source>
        <dbReference type="PROSITE-ProRule" id="PRU00221"/>
    </source>
</evidence>
<accession>G4TUW4</accession>
<keyword evidence="1 3" id="KW-0853">WD repeat</keyword>
<comment type="caution">
    <text evidence="5">The sequence shown here is derived from an EMBL/GenBank/DDBJ whole genome shotgun (WGS) entry which is preliminary data.</text>
</comment>
<dbReference type="OrthoDB" id="2615105at2759"/>
<dbReference type="STRING" id="1109443.G4TUW4"/>